<name>C5K996_PERM5</name>
<accession>C5K996</accession>
<organism evidence="3">
    <name type="scientific">Perkinsus marinus (strain ATCC 50983 / TXsc)</name>
    <dbReference type="NCBI Taxonomy" id="423536"/>
    <lineage>
        <taxon>Eukaryota</taxon>
        <taxon>Sar</taxon>
        <taxon>Alveolata</taxon>
        <taxon>Perkinsozoa</taxon>
        <taxon>Perkinsea</taxon>
        <taxon>Perkinsida</taxon>
        <taxon>Perkinsidae</taxon>
        <taxon>Perkinsus</taxon>
    </lineage>
</organism>
<dbReference type="RefSeq" id="XP_002787141.1">
    <property type="nucleotide sequence ID" value="XM_002787095.1"/>
</dbReference>
<dbReference type="AlphaFoldDB" id="C5K996"/>
<keyword evidence="3" id="KW-1185">Reference proteome</keyword>
<reference evidence="2 3" key="1">
    <citation type="submission" date="2008-07" db="EMBL/GenBank/DDBJ databases">
        <authorList>
            <person name="El-Sayed N."/>
            <person name="Caler E."/>
            <person name="Inman J."/>
            <person name="Amedeo P."/>
            <person name="Hass B."/>
            <person name="Wortman J."/>
        </authorList>
    </citation>
    <scope>NUCLEOTIDE SEQUENCE [LARGE SCALE GENOMIC DNA]</scope>
    <source>
        <strain evidence="3">ATCC 50983 / TXsc</strain>
    </source>
</reference>
<dbReference type="OrthoDB" id="431010at2759"/>
<evidence type="ECO:0000313" key="2">
    <source>
        <dbReference type="EMBL" id="EER18937.1"/>
    </source>
</evidence>
<proteinExistence type="predicted"/>
<evidence type="ECO:0000256" key="1">
    <source>
        <dbReference type="SAM" id="MobiDB-lite"/>
    </source>
</evidence>
<sequence length="269" mass="29179">MAGAIMMRPATRPDNPAGDNDMEGFDLDPGTQEGSQNEGPPRIEEHRPGAGARAPPAGPPRPRPPRAAARGGSRPAPDNGDGEWVQVVRRKPRPPPEEALKGIPKARRHLVITLATKLSGDGVDRVWPELTDDDIKECRMKLNNAVLANDTLKVIGAWTVKYGLALEVADQRTYDAILADPPNGTIARELPGKRTEIIIEGIPEEVTEEETLRRELAQRNGIKAPYEVVKISKRRGEKGGCAAMLRMDPEAAKVLLDKGVLGAEKKGTR</sequence>
<feature type="compositionally biased region" description="Low complexity" evidence="1">
    <location>
        <begin position="66"/>
        <end position="77"/>
    </location>
</feature>
<protein>
    <recommendedName>
        <fullName evidence="4">RRM domain-containing protein</fullName>
    </recommendedName>
</protein>
<evidence type="ECO:0008006" key="4">
    <source>
        <dbReference type="Google" id="ProtNLM"/>
    </source>
</evidence>
<gene>
    <name evidence="2" type="ORF">Pmar_PMAR022044</name>
</gene>
<feature type="region of interest" description="Disordered" evidence="1">
    <location>
        <begin position="1"/>
        <end position="102"/>
    </location>
</feature>
<dbReference type="InParanoid" id="C5K996"/>
<dbReference type="EMBL" id="GG671439">
    <property type="protein sequence ID" value="EER18937.1"/>
    <property type="molecule type" value="Genomic_DNA"/>
</dbReference>
<dbReference type="GeneID" id="9049432"/>
<evidence type="ECO:0000313" key="3">
    <source>
        <dbReference type="Proteomes" id="UP000007800"/>
    </source>
</evidence>
<dbReference type="Proteomes" id="UP000007800">
    <property type="component" value="Unassembled WGS sequence"/>
</dbReference>